<name>A0A448MTD9_9PAST</name>
<dbReference type="KEGG" id="rpne:NCTC8284_03666"/>
<gene>
    <name evidence="1" type="ORF">NCTC8284_03666</name>
</gene>
<dbReference type="GO" id="GO:0016874">
    <property type="term" value="F:ligase activity"/>
    <property type="evidence" value="ECO:0007669"/>
    <property type="project" value="UniProtKB-KW"/>
</dbReference>
<dbReference type="InterPro" id="IPR037171">
    <property type="entry name" value="NagB/RpiA_transferase-like"/>
</dbReference>
<reference evidence="1 2" key="1">
    <citation type="submission" date="2018-12" db="EMBL/GenBank/DDBJ databases">
        <authorList>
            <consortium name="Pathogen Informatics"/>
        </authorList>
    </citation>
    <scope>NUCLEOTIDE SEQUENCE [LARGE SCALE GENOMIC DNA]</scope>
    <source>
        <strain evidence="1 2">NCTC8284</strain>
    </source>
</reference>
<dbReference type="Gene3D" id="3.40.50.10420">
    <property type="entry name" value="NagB/RpiA/CoA transferase-like"/>
    <property type="match status" value="1"/>
</dbReference>
<dbReference type="EMBL" id="LR134405">
    <property type="protein sequence ID" value="VEH68433.1"/>
    <property type="molecule type" value="Genomic_DNA"/>
</dbReference>
<dbReference type="Pfam" id="PF01812">
    <property type="entry name" value="5-FTHF_cyc-lig"/>
    <property type="match status" value="1"/>
</dbReference>
<sequence length="94" mass="10792">MNTQQQRQQIRRQIRKTRANLTALQQRLAEQAITGQALDVIEHRQARNIALYLSFDGEISTDALIKPFGSKIKRCFCPSCILLRKSLTLFTVFA</sequence>
<dbReference type="SUPFAM" id="SSF100950">
    <property type="entry name" value="NagB/RpiA/CoA transferase-like"/>
    <property type="match status" value="1"/>
</dbReference>
<organism evidence="1 2">
    <name type="scientific">Rodentibacter pneumotropicus</name>
    <dbReference type="NCBI Taxonomy" id="758"/>
    <lineage>
        <taxon>Bacteria</taxon>
        <taxon>Pseudomonadati</taxon>
        <taxon>Pseudomonadota</taxon>
        <taxon>Gammaproteobacteria</taxon>
        <taxon>Pasteurellales</taxon>
        <taxon>Pasteurellaceae</taxon>
        <taxon>Rodentibacter</taxon>
    </lineage>
</organism>
<dbReference type="AlphaFoldDB" id="A0A448MTD9"/>
<dbReference type="Proteomes" id="UP000278733">
    <property type="component" value="Chromosome"/>
</dbReference>
<evidence type="ECO:0000313" key="2">
    <source>
        <dbReference type="Proteomes" id="UP000278733"/>
    </source>
</evidence>
<dbReference type="InterPro" id="IPR002698">
    <property type="entry name" value="FTHF_cligase"/>
</dbReference>
<protein>
    <submittedName>
        <fullName evidence="1">Putative 5-formyltetrahydrofolate cyclo-ligase-family protein</fullName>
    </submittedName>
</protein>
<keyword evidence="1" id="KW-0436">Ligase</keyword>
<evidence type="ECO:0000313" key="1">
    <source>
        <dbReference type="EMBL" id="VEH68433.1"/>
    </source>
</evidence>
<dbReference type="InterPro" id="IPR024185">
    <property type="entry name" value="FTHF_cligase-like_sf"/>
</dbReference>
<accession>A0A448MTD9</accession>
<proteinExistence type="predicted"/>